<dbReference type="FunFam" id="3.90.70.10:FF:000010">
    <property type="entry name" value="Calpain 15"/>
    <property type="match status" value="1"/>
</dbReference>
<keyword evidence="6 12" id="KW-0863">Zinc-finger</keyword>
<feature type="domain" description="RanBP2-type" evidence="13">
    <location>
        <begin position="98"/>
        <end position="127"/>
    </location>
</feature>
<dbReference type="GO" id="GO:0008270">
    <property type="term" value="F:zinc ion binding"/>
    <property type="evidence" value="ECO:0007669"/>
    <property type="project" value="UniProtKB-KW"/>
</dbReference>
<dbReference type="InterPro" id="IPR000169">
    <property type="entry name" value="Pept_cys_AS"/>
</dbReference>
<keyword evidence="15" id="KW-1185">Reference proteome</keyword>
<evidence type="ECO:0000256" key="3">
    <source>
        <dbReference type="ARBA" id="ARBA00022670"/>
    </source>
</evidence>
<dbReference type="PROSITE" id="PS00139">
    <property type="entry name" value="THIOL_PROTEASE_CYS"/>
    <property type="match status" value="1"/>
</dbReference>
<dbReference type="CDD" id="cd00044">
    <property type="entry name" value="CysPc"/>
    <property type="match status" value="1"/>
</dbReference>
<feature type="active site" evidence="10 11">
    <location>
        <position position="437"/>
    </location>
</feature>
<accession>A0A0K0FKC4</accession>
<evidence type="ECO:0000313" key="16">
    <source>
        <dbReference type="WBParaSite" id="SVE_0948800.1"/>
    </source>
</evidence>
<evidence type="ECO:0000256" key="7">
    <source>
        <dbReference type="ARBA" id="ARBA00022801"/>
    </source>
</evidence>
<dbReference type="PANTHER" id="PTHR10183">
    <property type="entry name" value="CALPAIN"/>
    <property type="match status" value="1"/>
</dbReference>
<keyword evidence="9" id="KW-0862">Zinc</keyword>
<evidence type="ECO:0000256" key="8">
    <source>
        <dbReference type="ARBA" id="ARBA00022807"/>
    </source>
</evidence>
<evidence type="ECO:0000256" key="11">
    <source>
        <dbReference type="PROSITE-ProRule" id="PRU00239"/>
    </source>
</evidence>
<feature type="domain" description="Calpain catalytic" evidence="14">
    <location>
        <begin position="210"/>
        <end position="514"/>
    </location>
</feature>
<dbReference type="SUPFAM" id="SSF90209">
    <property type="entry name" value="Ran binding protein zinc finger-like"/>
    <property type="match status" value="1"/>
</dbReference>
<dbReference type="GO" id="GO:0004198">
    <property type="term" value="F:calcium-dependent cysteine-type endopeptidase activity"/>
    <property type="evidence" value="ECO:0007669"/>
    <property type="project" value="InterPro"/>
</dbReference>
<dbReference type="PROSITE" id="PS50203">
    <property type="entry name" value="CALPAIN_CAT"/>
    <property type="match status" value="1"/>
</dbReference>
<dbReference type="PROSITE" id="PS01358">
    <property type="entry name" value="ZF_RANBP2_1"/>
    <property type="match status" value="2"/>
</dbReference>
<dbReference type="InterPro" id="IPR038765">
    <property type="entry name" value="Papain-like_cys_pep_sf"/>
</dbReference>
<dbReference type="SMART" id="SM00230">
    <property type="entry name" value="CysPc"/>
    <property type="match status" value="1"/>
</dbReference>
<keyword evidence="4" id="KW-0479">Metal-binding</keyword>
<evidence type="ECO:0000256" key="12">
    <source>
        <dbReference type="PROSITE-ProRule" id="PRU00322"/>
    </source>
</evidence>
<dbReference type="SUPFAM" id="SSF54001">
    <property type="entry name" value="Cysteine proteinases"/>
    <property type="match status" value="1"/>
</dbReference>
<keyword evidence="5" id="KW-0677">Repeat</keyword>
<sequence length="799" mass="91545">MYPNISNFGKLNESNEWSCPSCTLLNPINVPVCGACGCNIPNLGMRVININSSSNIPPLSAFTSMVKNLRKSTSSMISHNINKFQRDVLSNSNNKEFFEKKWKCLKCAFINESSKIYCEVCNFDRGTLNFSNGEYNFCNNCDFHEIYDLGKKYCSFCLDKVSRINKTNKSNCNGETSTLFEYESITHEQSRQIKDIYKNIYDDCEKNNVSFIDDSFPHSKKSIGENIVSYHGRQLPTHIEWLRPAQIFTKDGCSYRWAVFRDNNLLTTDIEQGALGNCWFLSALAVCTERFEILRKIFITPNYEHNGIYILSLCIDGMWKSIIVDDFFPCSPVNKRQIFAVGRRNQLWVPLIEKAFAKAYGNYANLSAGTSAEGFSALTGCPTQQIDLQNEMFNECSDILWVKILSAKEAGFLMGCSAGNQFISDAEYLNVGLQKQHGYSFLDAVTLSNGEKIVKLRNPWGRFVWNKEYSYNWKNWNINEKKKLLPNGNEAGIFWMPFESFYKYFTSIEICKIRNNWKEIRIPLKTCYDWSNSFALKTVKIIVTEDTEATFVLHQSNSRSKNSLHDLLIVIHEENTFYGGPGKIVGYSEQSLLPFVVTEDVFLKTGIYFVTYFSFYDYGNEFKISKNDMSKKCDLIISIHSSRTLHASVLPASSLFYQRSLANFVKTYGKFEVPSNANVIFYKMKKTSCGVITYVENIDKNKCAFVKCKVNNHINLLRTRQSASTYDVVPPNSGMIIHVFTQMEPSQSYSIGYTLKCYLQYFQKGILNKDQSSNLMNNHNNPDLNKTHLLSLHSPFPIL</sequence>
<dbReference type="InterPro" id="IPR022684">
    <property type="entry name" value="Calpain_cysteine_protease"/>
</dbReference>
<keyword evidence="2" id="KW-0597">Phosphoprotein</keyword>
<dbReference type="Gene3D" id="3.90.70.10">
    <property type="entry name" value="Cysteine proteinases"/>
    <property type="match status" value="1"/>
</dbReference>
<keyword evidence="7 11" id="KW-0378">Hydrolase</keyword>
<feature type="active site" evidence="10 11">
    <location>
        <position position="278"/>
    </location>
</feature>
<keyword evidence="3 11" id="KW-0645">Protease</keyword>
<dbReference type="GO" id="GO:0005737">
    <property type="term" value="C:cytoplasm"/>
    <property type="evidence" value="ECO:0007669"/>
    <property type="project" value="TreeGrafter"/>
</dbReference>
<evidence type="ECO:0000256" key="5">
    <source>
        <dbReference type="ARBA" id="ARBA00022737"/>
    </source>
</evidence>
<protein>
    <submittedName>
        <fullName evidence="16">Calpain-15 (inferred by orthology to a human protein)</fullName>
    </submittedName>
</protein>
<dbReference type="PRINTS" id="PR00704">
    <property type="entry name" value="CALPAIN"/>
</dbReference>
<reference evidence="15" key="1">
    <citation type="submission" date="2014-07" db="EMBL/GenBank/DDBJ databases">
        <authorList>
            <person name="Martin A.A"/>
            <person name="De Silva N."/>
        </authorList>
    </citation>
    <scope>NUCLEOTIDE SEQUENCE</scope>
</reference>
<dbReference type="InterPro" id="IPR001300">
    <property type="entry name" value="Peptidase_C2_calpain_cat"/>
</dbReference>
<dbReference type="WBParaSite" id="SVE_0948800.1">
    <property type="protein sequence ID" value="SVE_0948800.1"/>
    <property type="gene ID" value="SVE_0948800"/>
</dbReference>
<proteinExistence type="inferred from homology"/>
<dbReference type="Proteomes" id="UP000035680">
    <property type="component" value="Unassembled WGS sequence"/>
</dbReference>
<dbReference type="STRING" id="75913.A0A0K0FKC4"/>
<dbReference type="PROSITE" id="PS50199">
    <property type="entry name" value="ZF_RANBP2_2"/>
    <property type="match status" value="2"/>
</dbReference>
<name>A0A0K0FKC4_STRVS</name>
<evidence type="ECO:0000259" key="14">
    <source>
        <dbReference type="PROSITE" id="PS50203"/>
    </source>
</evidence>
<dbReference type="GO" id="GO:0006508">
    <property type="term" value="P:proteolysis"/>
    <property type="evidence" value="ECO:0007669"/>
    <property type="project" value="UniProtKB-KW"/>
</dbReference>
<dbReference type="InterPro" id="IPR036443">
    <property type="entry name" value="Znf_RanBP2_sf"/>
</dbReference>
<evidence type="ECO:0000256" key="9">
    <source>
        <dbReference type="ARBA" id="ARBA00022833"/>
    </source>
</evidence>
<dbReference type="Pfam" id="PF00648">
    <property type="entry name" value="Peptidase_C2"/>
    <property type="match status" value="1"/>
</dbReference>
<organism evidence="15 16">
    <name type="scientific">Strongyloides venezuelensis</name>
    <name type="common">Threadworm</name>
    <dbReference type="NCBI Taxonomy" id="75913"/>
    <lineage>
        <taxon>Eukaryota</taxon>
        <taxon>Metazoa</taxon>
        <taxon>Ecdysozoa</taxon>
        <taxon>Nematoda</taxon>
        <taxon>Chromadorea</taxon>
        <taxon>Rhabditida</taxon>
        <taxon>Tylenchina</taxon>
        <taxon>Panagrolaimomorpha</taxon>
        <taxon>Strongyloidoidea</taxon>
        <taxon>Strongyloididae</taxon>
        <taxon>Strongyloides</taxon>
    </lineage>
</organism>
<reference evidence="16" key="2">
    <citation type="submission" date="2015-08" db="UniProtKB">
        <authorList>
            <consortium name="WormBaseParasite"/>
        </authorList>
    </citation>
    <scope>IDENTIFICATION</scope>
</reference>
<keyword evidence="8 11" id="KW-0788">Thiol protease</keyword>
<feature type="domain" description="RanBP2-type" evidence="13">
    <location>
        <begin position="13"/>
        <end position="42"/>
    </location>
</feature>
<evidence type="ECO:0000256" key="10">
    <source>
        <dbReference type="PIRSR" id="PIRSR622684-1"/>
    </source>
</evidence>
<evidence type="ECO:0000313" key="15">
    <source>
        <dbReference type="Proteomes" id="UP000035680"/>
    </source>
</evidence>
<evidence type="ECO:0000256" key="6">
    <source>
        <dbReference type="ARBA" id="ARBA00022771"/>
    </source>
</evidence>
<dbReference type="PANTHER" id="PTHR10183:SF382">
    <property type="entry name" value="CALPAIN-15"/>
    <property type="match status" value="1"/>
</dbReference>
<feature type="active site" evidence="10 11">
    <location>
        <position position="458"/>
    </location>
</feature>
<evidence type="ECO:0000256" key="1">
    <source>
        <dbReference type="ARBA" id="ARBA00007623"/>
    </source>
</evidence>
<comment type="similarity">
    <text evidence="1">Belongs to the peptidase C2 family.</text>
</comment>
<evidence type="ECO:0000259" key="13">
    <source>
        <dbReference type="PROSITE" id="PS50199"/>
    </source>
</evidence>
<evidence type="ECO:0000256" key="4">
    <source>
        <dbReference type="ARBA" id="ARBA00022723"/>
    </source>
</evidence>
<dbReference type="SMART" id="SM00547">
    <property type="entry name" value="ZnF_RBZ"/>
    <property type="match status" value="2"/>
</dbReference>
<evidence type="ECO:0000256" key="2">
    <source>
        <dbReference type="ARBA" id="ARBA00022553"/>
    </source>
</evidence>
<dbReference type="AlphaFoldDB" id="A0A0K0FKC4"/>
<dbReference type="InterPro" id="IPR001876">
    <property type="entry name" value="Znf_RanBP2"/>
</dbReference>